<protein>
    <submittedName>
        <fullName evidence="4">Ankyrin repeat-containing domain protein</fullName>
    </submittedName>
</protein>
<comment type="caution">
    <text evidence="4">The sequence shown here is derived from an EMBL/GenBank/DDBJ whole genome shotgun (WGS) entry which is preliminary data.</text>
</comment>
<dbReference type="SUPFAM" id="SSF48403">
    <property type="entry name" value="Ankyrin repeat"/>
    <property type="match status" value="2"/>
</dbReference>
<evidence type="ECO:0000256" key="2">
    <source>
        <dbReference type="ARBA" id="ARBA00023043"/>
    </source>
</evidence>
<feature type="repeat" description="ANK" evidence="3">
    <location>
        <begin position="682"/>
        <end position="703"/>
    </location>
</feature>
<dbReference type="PANTHER" id="PTHR24161:SF124">
    <property type="entry name" value="TRANSIENT RECEPTOR POTENTIAL CHANNEL PYREXIA"/>
    <property type="match status" value="1"/>
</dbReference>
<keyword evidence="5" id="KW-1185">Reference proteome</keyword>
<dbReference type="AlphaFoldDB" id="A0A162M1J9"/>
<feature type="repeat" description="ANK" evidence="3">
    <location>
        <begin position="649"/>
        <end position="681"/>
    </location>
</feature>
<dbReference type="OrthoDB" id="194358at2759"/>
<dbReference type="Proteomes" id="UP000076863">
    <property type="component" value="Unassembled WGS sequence"/>
</dbReference>
<feature type="repeat" description="ANK" evidence="3">
    <location>
        <begin position="793"/>
        <end position="825"/>
    </location>
</feature>
<dbReference type="PRINTS" id="PR01415">
    <property type="entry name" value="ANKYRIN"/>
</dbReference>
<accession>A0A162M1J9</accession>
<dbReference type="Pfam" id="PF00023">
    <property type="entry name" value="Ank"/>
    <property type="match status" value="1"/>
</dbReference>
<name>A0A162M1J9_9HYPO</name>
<evidence type="ECO:0000313" key="5">
    <source>
        <dbReference type="Proteomes" id="UP000076863"/>
    </source>
</evidence>
<dbReference type="EMBL" id="AZHA01000004">
    <property type="protein sequence ID" value="OAA48820.1"/>
    <property type="molecule type" value="Genomic_DNA"/>
</dbReference>
<gene>
    <name evidence="4" type="ORF">BBO_01865</name>
</gene>
<sequence length="1044" mass="118327">MAILTCARAFVRRGLVVSPSSEVLQQDFELDWFAKSFENPNPSWMNKQTWFNSQREQKLSLSRSGTCRPNTQDIEGSETCDRYAQHILSIRLRLAKLSDWRGPASNEAILLAEAVEAVASELLPHSRERFVGKFEVVLKGKICSFLLNLELVQGSWRARADEFEALLSLWLSTFVKEEGEPKVNQLNDNDSWLRVQRARDTGLRILGHAPEAYALLRDLRLWLPEDVEEILEIEDDAHTDFIFEDEQVIDVANHRVVGDGASRVVNKAQISTRFRICRAIDMRIVDFDKGDSAFDSMKPRSYEYILGRDSGSTFGSSDYRLPTEDIEESWLLSGLRREFNLNGSFLAIRSSDSLEHLFARQILSSLVKSFARERVCRDGKAASSNSYPESSCKGDSDWRTCEMENIKVSKVVRKLVNTGFLSLADAHLDIVAALSIAQHLPSPSIIFRHLKHKMNEAFSNSSYDRFEDAFMSLLELAVTFETPGTTLAPQALAICHYYFEMLTYAFTVGSREVRYDDPLKDCVERLEPVVQEMLYPKTESSLPGPWSVFADQFSIWWTRTECPTMPKHMRTERLDAERFQLSKQHISAVMPDPDGTGHDNDPEYVERMTPDVFQWTPVHYLAAIGVRRAVREPYPYYRPNTCFNSVDIFGLSPLHYACSRGRTSAVEYLLIRGALVDVEQENGISPMHLAAASGNTEVVQLLLVELTKKEFQQRNVRGKTKGSTATDFNGRVPIHWATMKGHVGIVKLLSVDMNVTDKFGLSCLHLAVLYQHRELVHWLVEQSGCNVDALDATQRSPLQLAVTQSNVEMVQLLVKRGAHIDVADGTPKSYTPFHYAVKNRNLEIFDSLLGDDETRKHLGRLSARQAVLMKCSSGYNALFCVARKLIRNEEDLITAGAMARDVIDLMDSSDVNMQVDGLTALHWACLTASSAVVESLLHGEGKGRASIKIKDSKGRMPLDFIREKLLVANYDHQDDLQEFNVRWRETEDIKYRLGSSFGFFALGIAPEFDESEMEEFEKGPITYDARQGIMGIERMLKRYGDLYI</sequence>
<dbReference type="PANTHER" id="PTHR24161">
    <property type="entry name" value="ANK_REP_REGION DOMAIN-CONTAINING PROTEIN-RELATED"/>
    <property type="match status" value="1"/>
</dbReference>
<evidence type="ECO:0000256" key="3">
    <source>
        <dbReference type="PROSITE-ProRule" id="PRU00023"/>
    </source>
</evidence>
<proteinExistence type="predicted"/>
<dbReference type="InterPro" id="IPR002110">
    <property type="entry name" value="Ankyrin_rpt"/>
</dbReference>
<organism evidence="4 5">
    <name type="scientific">Beauveria brongniartii RCEF 3172</name>
    <dbReference type="NCBI Taxonomy" id="1081107"/>
    <lineage>
        <taxon>Eukaryota</taxon>
        <taxon>Fungi</taxon>
        <taxon>Dikarya</taxon>
        <taxon>Ascomycota</taxon>
        <taxon>Pezizomycotina</taxon>
        <taxon>Sordariomycetes</taxon>
        <taxon>Hypocreomycetidae</taxon>
        <taxon>Hypocreales</taxon>
        <taxon>Cordycipitaceae</taxon>
        <taxon>Beauveria</taxon>
        <taxon>Beauveria brongniartii</taxon>
    </lineage>
</organism>
<keyword evidence="1" id="KW-0677">Repeat</keyword>
<dbReference type="PROSITE" id="PS50088">
    <property type="entry name" value="ANK_REPEAT"/>
    <property type="match status" value="4"/>
</dbReference>
<evidence type="ECO:0000256" key="1">
    <source>
        <dbReference type="ARBA" id="ARBA00022737"/>
    </source>
</evidence>
<dbReference type="PROSITE" id="PS50297">
    <property type="entry name" value="ANK_REP_REGION"/>
    <property type="match status" value="4"/>
</dbReference>
<reference evidence="4 5" key="1">
    <citation type="journal article" date="2016" name="Genome Biol. Evol.">
        <title>Divergent and convergent evolution of fungal pathogenicity.</title>
        <authorList>
            <person name="Shang Y."/>
            <person name="Xiao G."/>
            <person name="Zheng P."/>
            <person name="Cen K."/>
            <person name="Zhan S."/>
            <person name="Wang C."/>
        </authorList>
    </citation>
    <scope>NUCLEOTIDE SEQUENCE [LARGE SCALE GENOMIC DNA]</scope>
    <source>
        <strain evidence="4 5">RCEF 3172</strain>
    </source>
</reference>
<evidence type="ECO:0000313" key="4">
    <source>
        <dbReference type="EMBL" id="OAA48820.1"/>
    </source>
</evidence>
<dbReference type="SMART" id="SM00248">
    <property type="entry name" value="ANK"/>
    <property type="match status" value="7"/>
</dbReference>
<feature type="repeat" description="ANK" evidence="3">
    <location>
        <begin position="729"/>
        <end position="749"/>
    </location>
</feature>
<dbReference type="Pfam" id="PF12796">
    <property type="entry name" value="Ank_2"/>
    <property type="match status" value="2"/>
</dbReference>
<dbReference type="InterPro" id="IPR036770">
    <property type="entry name" value="Ankyrin_rpt-contain_sf"/>
</dbReference>
<dbReference type="Gene3D" id="1.25.40.20">
    <property type="entry name" value="Ankyrin repeat-containing domain"/>
    <property type="match status" value="3"/>
</dbReference>
<keyword evidence="2 3" id="KW-0040">ANK repeat</keyword>